<dbReference type="PROSITE" id="PS01137">
    <property type="entry name" value="TATD_1"/>
    <property type="match status" value="1"/>
</dbReference>
<evidence type="ECO:0000256" key="3">
    <source>
        <dbReference type="PIRSR" id="PIRSR005902-1"/>
    </source>
</evidence>
<feature type="binding site" evidence="3">
    <location>
        <position position="203"/>
    </location>
    <ligand>
        <name>a divalent metal cation</name>
        <dbReference type="ChEBI" id="CHEBI:60240"/>
        <label>1</label>
    </ligand>
</feature>
<dbReference type="InterPro" id="IPR018228">
    <property type="entry name" value="DNase_TatD-rel_CS"/>
</dbReference>
<dbReference type="Gene3D" id="3.20.20.140">
    <property type="entry name" value="Metal-dependent hydrolases"/>
    <property type="match status" value="1"/>
</dbReference>
<dbReference type="InterPro" id="IPR015991">
    <property type="entry name" value="TatD/YcfH-like"/>
</dbReference>
<dbReference type="Proteomes" id="UP000249099">
    <property type="component" value="Unassembled WGS sequence"/>
</dbReference>
<evidence type="ECO:0000313" key="4">
    <source>
        <dbReference type="EMBL" id="RAN64073.1"/>
    </source>
</evidence>
<name>A0A328KM62_9LACT</name>
<dbReference type="Pfam" id="PF01026">
    <property type="entry name" value="TatD_DNase"/>
    <property type="match status" value="1"/>
</dbReference>
<dbReference type="GeneID" id="42693576"/>
<dbReference type="NCBIfam" id="TIGR00010">
    <property type="entry name" value="YchF/TatD family DNA exonuclease"/>
    <property type="match status" value="1"/>
</dbReference>
<feature type="binding site" evidence="3">
    <location>
        <position position="153"/>
    </location>
    <ligand>
        <name>a divalent metal cation</name>
        <dbReference type="ChEBI" id="CHEBI:60240"/>
        <label>2</label>
    </ligand>
</feature>
<organism evidence="4 5">
    <name type="scientific">Dolosigranulum pigrum</name>
    <dbReference type="NCBI Taxonomy" id="29394"/>
    <lineage>
        <taxon>Bacteria</taxon>
        <taxon>Bacillati</taxon>
        <taxon>Bacillota</taxon>
        <taxon>Bacilli</taxon>
        <taxon>Lactobacillales</taxon>
        <taxon>Carnobacteriaceae</taxon>
        <taxon>Dolosigranulum</taxon>
    </lineage>
</organism>
<dbReference type="PIRSF" id="PIRSF005902">
    <property type="entry name" value="DNase_TatD"/>
    <property type="match status" value="1"/>
</dbReference>
<dbReference type="GO" id="GO:0004536">
    <property type="term" value="F:DNA nuclease activity"/>
    <property type="evidence" value="ECO:0007669"/>
    <property type="project" value="InterPro"/>
</dbReference>
<evidence type="ECO:0000313" key="5">
    <source>
        <dbReference type="Proteomes" id="UP000249099"/>
    </source>
</evidence>
<keyword evidence="2 4" id="KW-0378">Hydrolase</keyword>
<dbReference type="AlphaFoldDB" id="A0A328KM62"/>
<feature type="binding site" evidence="3">
    <location>
        <position position="6"/>
    </location>
    <ligand>
        <name>a divalent metal cation</name>
        <dbReference type="ChEBI" id="CHEBI:60240"/>
        <label>1</label>
    </ligand>
</feature>
<dbReference type="GO" id="GO:0046872">
    <property type="term" value="F:metal ion binding"/>
    <property type="evidence" value="ECO:0007669"/>
    <property type="project" value="UniProtKB-KW"/>
</dbReference>
<protein>
    <submittedName>
        <fullName evidence="4">Hydrolase TatD</fullName>
    </submittedName>
</protein>
<dbReference type="EMBL" id="NAQV01000009">
    <property type="protein sequence ID" value="RAN64073.1"/>
    <property type="molecule type" value="Genomic_DNA"/>
</dbReference>
<gene>
    <name evidence="4" type="ORF">B8A44_03115</name>
</gene>
<dbReference type="InterPro" id="IPR032466">
    <property type="entry name" value="Metal_Hydrolase"/>
</dbReference>
<evidence type="ECO:0000256" key="2">
    <source>
        <dbReference type="ARBA" id="ARBA00022801"/>
    </source>
</evidence>
<feature type="binding site" evidence="3">
    <location>
        <position position="92"/>
    </location>
    <ligand>
        <name>a divalent metal cation</name>
        <dbReference type="ChEBI" id="CHEBI:60240"/>
        <label>1</label>
    </ligand>
</feature>
<dbReference type="InterPro" id="IPR001130">
    <property type="entry name" value="TatD-like"/>
</dbReference>
<dbReference type="FunFam" id="3.20.20.140:FF:000005">
    <property type="entry name" value="TatD family hydrolase"/>
    <property type="match status" value="1"/>
</dbReference>
<keyword evidence="1 3" id="KW-0479">Metal-binding</keyword>
<reference evidence="4 5" key="1">
    <citation type="submission" date="2017-03" db="EMBL/GenBank/DDBJ databases">
        <title>wgs assembly of Dolosigranulum pigrum KPL CDC strains.</title>
        <authorList>
            <person name="Brugger S.D."/>
            <person name="Pettigrew M."/>
            <person name="Kong Y."/>
            <person name="Lemon K.P."/>
        </authorList>
    </citation>
    <scope>NUCLEOTIDE SEQUENCE [LARGE SCALE GENOMIC DNA]</scope>
    <source>
        <strain evidence="4 5">KPL1931_CDC4294-98</strain>
    </source>
</reference>
<accession>A0A328KM62</accession>
<dbReference type="SUPFAM" id="SSF51556">
    <property type="entry name" value="Metallo-dependent hydrolases"/>
    <property type="match status" value="1"/>
</dbReference>
<proteinExistence type="predicted"/>
<dbReference type="GO" id="GO:0005829">
    <property type="term" value="C:cytosol"/>
    <property type="evidence" value="ECO:0007669"/>
    <property type="project" value="TreeGrafter"/>
</dbReference>
<dbReference type="PANTHER" id="PTHR46124">
    <property type="entry name" value="D-AMINOACYL-TRNA DEACYLASE"/>
    <property type="match status" value="1"/>
</dbReference>
<dbReference type="GO" id="GO:0016788">
    <property type="term" value="F:hydrolase activity, acting on ester bonds"/>
    <property type="evidence" value="ECO:0007669"/>
    <property type="project" value="InterPro"/>
</dbReference>
<feature type="binding site" evidence="3">
    <location>
        <position position="8"/>
    </location>
    <ligand>
        <name>a divalent metal cation</name>
        <dbReference type="ChEBI" id="CHEBI:60240"/>
        <label>1</label>
    </ligand>
</feature>
<sequence>MFFDTHTHINVKQFNEDVEQTIDRAREAGVTRMSVVGFDYPTIERAFDLAAKYEGIYPTIGWHPTEAGSFSDEVEDFLRQALGRQEVVAVGEMGLDYHWMSDPKPVQHEAFRRQIQLAKDVSKPLTIHNRESTEDVYQIMKEVGLPEAGGIMHSFGVNTEWLHKFLDLGFHISLSGVVTFKNAPEVKEIAKEVPLERLLIETDAPYLAPEPNRGKRNEPAYVRYVAEEIARLKGLSLEEIATQTTQNANRLFKLADQ</sequence>
<feature type="binding site" evidence="3">
    <location>
        <position position="128"/>
    </location>
    <ligand>
        <name>a divalent metal cation</name>
        <dbReference type="ChEBI" id="CHEBI:60240"/>
        <label>2</label>
    </ligand>
</feature>
<dbReference type="PANTHER" id="PTHR46124:SF2">
    <property type="entry name" value="D-AMINOACYL-TRNA DEACYLASE"/>
    <property type="match status" value="1"/>
</dbReference>
<evidence type="ECO:0000256" key="1">
    <source>
        <dbReference type="ARBA" id="ARBA00022723"/>
    </source>
</evidence>
<dbReference type="RefSeq" id="WP_004634659.1">
    <property type="nucleotide sequence ID" value="NZ_CBCRTD010000001.1"/>
</dbReference>
<dbReference type="CDD" id="cd01310">
    <property type="entry name" value="TatD_DNAse"/>
    <property type="match status" value="1"/>
</dbReference>
<comment type="caution">
    <text evidence="4">The sequence shown here is derived from an EMBL/GenBank/DDBJ whole genome shotgun (WGS) entry which is preliminary data.</text>
</comment>